<evidence type="ECO:0000313" key="2">
    <source>
        <dbReference type="Proteomes" id="UP000287023"/>
    </source>
</evidence>
<dbReference type="RefSeq" id="WP_127059920.1">
    <property type="nucleotide sequence ID" value="NZ_RZHF01000004.1"/>
</dbReference>
<dbReference type="AlphaFoldDB" id="A0A3S0W8A1"/>
<protein>
    <recommendedName>
        <fullName evidence="3">Phage tail protein</fullName>
    </recommendedName>
</protein>
<dbReference type="Proteomes" id="UP000287023">
    <property type="component" value="Unassembled WGS sequence"/>
</dbReference>
<reference evidence="1 2" key="1">
    <citation type="submission" date="2018-12" db="EMBL/GenBank/DDBJ databases">
        <title>three novel Halomonas strain isolated from plants.</title>
        <authorList>
            <person name="Sun C."/>
        </authorList>
    </citation>
    <scope>NUCLEOTIDE SEQUENCE [LARGE SCALE GENOMIC DNA]</scope>
    <source>
        <strain evidence="1 2">JCM 18142</strain>
    </source>
</reference>
<comment type="caution">
    <text evidence="1">The sequence shown here is derived from an EMBL/GenBank/DDBJ whole genome shotgun (WGS) entry which is preliminary data.</text>
</comment>
<sequence>MTLVLKKIATTTIDVPVQVPGDEKPSTIQATWVLHNWASYRAIVDAQQKREKTDEDLLGDLKNVAGLKDESGNDLVFDKELLDALMDITYIRRPLILSWFAAQEGRNQAAAKN</sequence>
<dbReference type="EMBL" id="RZHF01000004">
    <property type="protein sequence ID" value="RUR34475.1"/>
    <property type="molecule type" value="Genomic_DNA"/>
</dbReference>
<proteinExistence type="predicted"/>
<accession>A0A3S0W8A1</accession>
<gene>
    <name evidence="1" type="ORF">ELY38_02475</name>
</gene>
<name>A0A3S0W8A1_9GAMM</name>
<keyword evidence="2" id="KW-1185">Reference proteome</keyword>
<organism evidence="1 2">
    <name type="scientific">Vreelandella nanhaiensis</name>
    <dbReference type="NCBI Taxonomy" id="1258546"/>
    <lineage>
        <taxon>Bacteria</taxon>
        <taxon>Pseudomonadati</taxon>
        <taxon>Pseudomonadota</taxon>
        <taxon>Gammaproteobacteria</taxon>
        <taxon>Oceanospirillales</taxon>
        <taxon>Halomonadaceae</taxon>
        <taxon>Vreelandella</taxon>
    </lineage>
</organism>
<dbReference type="OrthoDB" id="6169037at2"/>
<evidence type="ECO:0000313" key="1">
    <source>
        <dbReference type="EMBL" id="RUR34475.1"/>
    </source>
</evidence>
<evidence type="ECO:0008006" key="3">
    <source>
        <dbReference type="Google" id="ProtNLM"/>
    </source>
</evidence>